<dbReference type="EMBL" id="CP099418">
    <property type="protein sequence ID" value="USW46696.1"/>
    <property type="molecule type" value="Genomic_DNA"/>
</dbReference>
<feature type="compositionally biased region" description="Basic residues" evidence="1">
    <location>
        <begin position="205"/>
        <end position="214"/>
    </location>
</feature>
<keyword evidence="2" id="KW-0812">Transmembrane</keyword>
<feature type="compositionally biased region" description="Basic and acidic residues" evidence="1">
    <location>
        <begin position="422"/>
        <end position="434"/>
    </location>
</feature>
<feature type="compositionally biased region" description="Polar residues" evidence="1">
    <location>
        <begin position="378"/>
        <end position="390"/>
    </location>
</feature>
<feature type="region of interest" description="Disordered" evidence="1">
    <location>
        <begin position="336"/>
        <end position="545"/>
    </location>
</feature>
<keyword evidence="2" id="KW-1133">Transmembrane helix</keyword>
<organism evidence="3 4">
    <name type="scientific">Septoria linicola</name>
    <dbReference type="NCBI Taxonomy" id="215465"/>
    <lineage>
        <taxon>Eukaryota</taxon>
        <taxon>Fungi</taxon>
        <taxon>Dikarya</taxon>
        <taxon>Ascomycota</taxon>
        <taxon>Pezizomycotina</taxon>
        <taxon>Dothideomycetes</taxon>
        <taxon>Dothideomycetidae</taxon>
        <taxon>Mycosphaerellales</taxon>
        <taxon>Mycosphaerellaceae</taxon>
        <taxon>Septoria</taxon>
    </lineage>
</organism>
<evidence type="ECO:0000256" key="1">
    <source>
        <dbReference type="SAM" id="MobiDB-lite"/>
    </source>
</evidence>
<proteinExistence type="predicted"/>
<name>A0A9Q9ECH3_9PEZI</name>
<feature type="region of interest" description="Disordered" evidence="1">
    <location>
        <begin position="150"/>
        <end position="225"/>
    </location>
</feature>
<evidence type="ECO:0000313" key="4">
    <source>
        <dbReference type="Proteomes" id="UP001056384"/>
    </source>
</evidence>
<accession>A0A9Q9ECH3</accession>
<dbReference type="Proteomes" id="UP001056384">
    <property type="component" value="Chromosome 1"/>
</dbReference>
<keyword evidence="2" id="KW-0472">Membrane</keyword>
<feature type="region of interest" description="Disordered" evidence="1">
    <location>
        <begin position="302"/>
        <end position="322"/>
    </location>
</feature>
<evidence type="ECO:0000313" key="3">
    <source>
        <dbReference type="EMBL" id="USW46696.1"/>
    </source>
</evidence>
<evidence type="ECO:0000256" key="2">
    <source>
        <dbReference type="SAM" id="Phobius"/>
    </source>
</evidence>
<feature type="compositionally biased region" description="Polar residues" evidence="1">
    <location>
        <begin position="302"/>
        <end position="316"/>
    </location>
</feature>
<reference evidence="3" key="1">
    <citation type="submission" date="2022-06" db="EMBL/GenBank/DDBJ databases">
        <title>Complete genome sequences of two strains of the flax pathogen Septoria linicola.</title>
        <authorList>
            <person name="Lapalu N."/>
            <person name="Simon A."/>
            <person name="Demenou B."/>
            <person name="Paumier D."/>
            <person name="Guillot M.-P."/>
            <person name="Gout L."/>
            <person name="Valade R."/>
        </authorList>
    </citation>
    <scope>NUCLEOTIDE SEQUENCE</scope>
    <source>
        <strain evidence="3">SE15195</strain>
    </source>
</reference>
<sequence length="730" mass="79419">MDNTQPPAIAPDPDEPVTIEEIALQLENAAAIERLDNVLSHLDDELKLPITATTAAAQYAALLGLYATAALVVAATLCTTYIWLVALWLNAHFLLLGADLLRTTMSELSPAPESDHATVEEDAGLSTTDLSAEKNACEPDSQLLPEKDAHVKSAQPLPEAVTDRATQAEDGADSDSAQSSRAVRENPFGGDLSKAREFLTEVTKSHSKGKKSKPAPHFPPRGFTPVIKPVGPLKVAAPPLPADFIPPHKRKGLESTAKKRAKQEAVVASTLPSQGAHAPENVPPPAEPSRVTFTAAELRALNSSSAVDDEQSQQIASGRGMIESCNPIAQKEMELEQMQPRASDDPWPLSADGQRINMDSPEVAASYARNNPDPPPTKQTCPNAWTSTEISYEPPAKRRPSGAWTFPERPPPPPPPKSLLRKLSEPVDAERMREMTLPWASIVPLKTPPGLSKAVPGRQSDFDAILQSDSIKAEAQQKSSFNEEEPSKSIVSPVLPTESSVTDNRGPDSVVDVDKVDEQREADDTSPQQRGEGGPPKSTKRQLTEKKKVARCALAIAWGAREMWRRRLVSNGFSIADSTGMIKATSVYNQCRLDLAALMADGRLHDNDEKCYPRIPELNVGWPNVGPQNAEHLVEKARKHHKATVAELIAPLAESPILLAEKSVYEARRLYMEAVDRDANIRAMGMKPSSRDVKSLERRTAHYTSKREKYIAVVKDAGLSDDLYSNYPAI</sequence>
<feature type="compositionally biased region" description="Basic and acidic residues" evidence="1">
    <location>
        <begin position="512"/>
        <end position="523"/>
    </location>
</feature>
<gene>
    <name evidence="3" type="ORF">Slin15195_G000150</name>
</gene>
<feature type="region of interest" description="Disordered" evidence="1">
    <location>
        <begin position="238"/>
        <end position="288"/>
    </location>
</feature>
<protein>
    <submittedName>
        <fullName evidence="3">Uncharacterized protein</fullName>
    </submittedName>
</protein>
<keyword evidence="4" id="KW-1185">Reference proteome</keyword>
<feature type="transmembrane region" description="Helical" evidence="2">
    <location>
        <begin position="56"/>
        <end position="75"/>
    </location>
</feature>
<dbReference type="AlphaFoldDB" id="A0A9Q9ECH3"/>
<feature type="compositionally biased region" description="Pro residues" evidence="1">
    <location>
        <begin position="408"/>
        <end position="417"/>
    </location>
</feature>